<keyword evidence="4 7" id="KW-1133">Transmembrane helix</keyword>
<keyword evidence="9" id="KW-1185">Reference proteome</keyword>
<evidence type="ECO:0000313" key="8">
    <source>
        <dbReference type="EMBL" id="GFH51118.1"/>
    </source>
</evidence>
<sequence length="650" mass="71541">MDDNVEHTLSQFDLANGALKTLDPPADFAGPVRKRRITDPLFFLLILGAWGVSSWIGVYSLQNGNYNRVVHPVDYKGRVCGVDKDSSGQVLPSFWHPVDNSSNGVCVEECPTQNNFQPNSKNELICRDNEDLLSMDGCSIAGVLSSDVSALIACGGCMFKTESKVLNDFCIPNDVSSVVEKVNEAYVSQGVSLSNWSTFKYSTYMQRLVRDVRTAFVIVAGVGIGGSVFLGIIFLILSMFPIGVAPMIWSSALLTPCALGGCGTYLFFLANKYSIDQSGMHTTAEAYTILIASYVLWSVAGLILCAVLIMRQDITKTILVAKAVTRSIKEISFSSVLAIVQMILYLATVGTFGFWVVLLSTTGDKDYSVLTHYMFAFLIFSLLWTSEFITALGKIALSHSYAGWYFTPEKEEGHGVSVFKCTMASITFHAGTAAFGSLFIKFVTLLRSPILLLQSCIKRSGMDNICADAVICCCQCNLFILERFLKFMSKKAYTHSAIFGTSFCKSSHESYYLKLRNNDVFEDAGPFSLFSVFYTRLFIVSTVTVSSYALLDTFYSENLFSILSVIGVIVMISYYISEIFTDVLGEAVSTSMYCYIADEEIMGGEGAQFVYPELDECLEKIYTSNSRKLAIGGVSSERYDVDVPKAVDVV</sequence>
<evidence type="ECO:0000256" key="4">
    <source>
        <dbReference type="ARBA" id="ARBA00022989"/>
    </source>
</evidence>
<dbReference type="GO" id="GO:0005886">
    <property type="term" value="C:plasma membrane"/>
    <property type="evidence" value="ECO:0007669"/>
    <property type="project" value="UniProtKB-SubCell"/>
</dbReference>
<dbReference type="PANTHER" id="PTHR12385:SF14">
    <property type="entry name" value="CHOLINE TRANSPORTER-LIKE 2"/>
    <property type="match status" value="1"/>
</dbReference>
<feature type="transmembrane region" description="Helical" evidence="7">
    <location>
        <begin position="527"/>
        <end position="551"/>
    </location>
</feature>
<accession>A0AAD3CSI3</accession>
<gene>
    <name evidence="8" type="ORF">CTEN210_07594</name>
</gene>
<comment type="function">
    <text evidence="7">Choline transporter.</text>
</comment>
<feature type="transmembrane region" description="Helical" evidence="7">
    <location>
        <begin position="370"/>
        <end position="397"/>
    </location>
</feature>
<evidence type="ECO:0000256" key="3">
    <source>
        <dbReference type="ARBA" id="ARBA00022692"/>
    </source>
</evidence>
<comment type="caution">
    <text evidence="8">The sequence shown here is derived from an EMBL/GenBank/DDBJ whole genome shotgun (WGS) entry which is preliminary data.</text>
</comment>
<feature type="transmembrane region" description="Helical" evidence="7">
    <location>
        <begin position="558"/>
        <end position="576"/>
    </location>
</feature>
<protein>
    <recommendedName>
        <fullName evidence="7">Choline transporter-like protein</fullName>
    </recommendedName>
</protein>
<proteinExistence type="inferred from homology"/>
<evidence type="ECO:0000256" key="2">
    <source>
        <dbReference type="ARBA" id="ARBA00007168"/>
    </source>
</evidence>
<dbReference type="Proteomes" id="UP001054902">
    <property type="component" value="Unassembled WGS sequence"/>
</dbReference>
<keyword evidence="6" id="KW-0325">Glycoprotein</keyword>
<feature type="transmembrane region" description="Helical" evidence="7">
    <location>
        <begin position="41"/>
        <end position="61"/>
    </location>
</feature>
<evidence type="ECO:0000256" key="1">
    <source>
        <dbReference type="ARBA" id="ARBA00004141"/>
    </source>
</evidence>
<dbReference type="Pfam" id="PF04515">
    <property type="entry name" value="Choline_transpo"/>
    <property type="match status" value="1"/>
</dbReference>
<keyword evidence="5 7" id="KW-0472">Membrane</keyword>
<dbReference type="GO" id="GO:0022857">
    <property type="term" value="F:transmembrane transporter activity"/>
    <property type="evidence" value="ECO:0007669"/>
    <property type="project" value="UniProtKB-UniRule"/>
</dbReference>
<comment type="similarity">
    <text evidence="2 7">Belongs to the CTL (choline transporter-like) family.</text>
</comment>
<comment type="subcellular location">
    <subcellularLocation>
        <location evidence="7">Cell membrane</location>
        <topology evidence="7">Multi-pass membrane protein</topology>
    </subcellularLocation>
    <subcellularLocation>
        <location evidence="1">Membrane</location>
        <topology evidence="1">Multi-pass membrane protein</topology>
    </subcellularLocation>
</comment>
<evidence type="ECO:0000256" key="5">
    <source>
        <dbReference type="ARBA" id="ARBA00023136"/>
    </source>
</evidence>
<dbReference type="EMBL" id="BLLK01000045">
    <property type="protein sequence ID" value="GFH51118.1"/>
    <property type="molecule type" value="Genomic_DNA"/>
</dbReference>
<organism evidence="8 9">
    <name type="scientific">Chaetoceros tenuissimus</name>
    <dbReference type="NCBI Taxonomy" id="426638"/>
    <lineage>
        <taxon>Eukaryota</taxon>
        <taxon>Sar</taxon>
        <taxon>Stramenopiles</taxon>
        <taxon>Ochrophyta</taxon>
        <taxon>Bacillariophyta</taxon>
        <taxon>Coscinodiscophyceae</taxon>
        <taxon>Chaetocerotophycidae</taxon>
        <taxon>Chaetocerotales</taxon>
        <taxon>Chaetocerotaceae</taxon>
        <taxon>Chaetoceros</taxon>
    </lineage>
</organism>
<reference evidence="8 9" key="1">
    <citation type="journal article" date="2021" name="Sci. Rep.">
        <title>The genome of the diatom Chaetoceros tenuissimus carries an ancient integrated fragment of an extant virus.</title>
        <authorList>
            <person name="Hongo Y."/>
            <person name="Kimura K."/>
            <person name="Takaki Y."/>
            <person name="Yoshida Y."/>
            <person name="Baba S."/>
            <person name="Kobayashi G."/>
            <person name="Nagasaki K."/>
            <person name="Hano T."/>
            <person name="Tomaru Y."/>
        </authorList>
    </citation>
    <scope>NUCLEOTIDE SEQUENCE [LARGE SCALE GENOMIC DNA]</scope>
    <source>
        <strain evidence="8 9">NIES-3715</strain>
    </source>
</reference>
<evidence type="ECO:0000313" key="9">
    <source>
        <dbReference type="Proteomes" id="UP001054902"/>
    </source>
</evidence>
<feature type="transmembrane region" description="Helical" evidence="7">
    <location>
        <begin position="215"/>
        <end position="242"/>
    </location>
</feature>
<feature type="transmembrane region" description="Helical" evidence="7">
    <location>
        <begin position="289"/>
        <end position="311"/>
    </location>
</feature>
<name>A0AAD3CSI3_9STRA</name>
<keyword evidence="3 7" id="KW-0812">Transmembrane</keyword>
<evidence type="ECO:0000256" key="6">
    <source>
        <dbReference type="ARBA" id="ARBA00023180"/>
    </source>
</evidence>
<dbReference type="AlphaFoldDB" id="A0AAD3CSI3"/>
<evidence type="ECO:0000256" key="7">
    <source>
        <dbReference type="RuleBase" id="RU368066"/>
    </source>
</evidence>
<dbReference type="InterPro" id="IPR007603">
    <property type="entry name" value="Choline_transptr-like"/>
</dbReference>
<feature type="transmembrane region" description="Helical" evidence="7">
    <location>
        <begin position="331"/>
        <end position="358"/>
    </location>
</feature>
<dbReference type="PANTHER" id="PTHR12385">
    <property type="entry name" value="CHOLINE TRANSPORTER-LIKE (SLC FAMILY 44)"/>
    <property type="match status" value="1"/>
</dbReference>
<feature type="transmembrane region" description="Helical" evidence="7">
    <location>
        <begin position="248"/>
        <end position="268"/>
    </location>
</feature>